<dbReference type="AlphaFoldDB" id="A0A0G1CG01"/>
<protein>
    <submittedName>
        <fullName evidence="1">Uncharacterized protein</fullName>
    </submittedName>
</protein>
<dbReference type="Proteomes" id="UP000034050">
    <property type="component" value="Unassembled WGS sequence"/>
</dbReference>
<reference evidence="1 2" key="1">
    <citation type="journal article" date="2015" name="Nature">
        <title>rRNA introns, odd ribosomes, and small enigmatic genomes across a large radiation of phyla.</title>
        <authorList>
            <person name="Brown C.T."/>
            <person name="Hug L.A."/>
            <person name="Thomas B.C."/>
            <person name="Sharon I."/>
            <person name="Castelle C.J."/>
            <person name="Singh A."/>
            <person name="Wilkins M.J."/>
            <person name="Williams K.H."/>
            <person name="Banfield J.F."/>
        </authorList>
    </citation>
    <scope>NUCLEOTIDE SEQUENCE [LARGE SCALE GENOMIC DNA]</scope>
</reference>
<organism evidence="1 2">
    <name type="scientific">Candidatus Gottesmanbacteria bacterium GW2011_GWB1_43_11</name>
    <dbReference type="NCBI Taxonomy" id="1618446"/>
    <lineage>
        <taxon>Bacteria</taxon>
        <taxon>Candidatus Gottesmaniibacteriota</taxon>
    </lineage>
</organism>
<gene>
    <name evidence="1" type="ORF">UV61_C0025G0005</name>
</gene>
<sequence length="74" mass="8740">MLTINACRKLLPKSYASKSDKEIELMRNQYYQMAAFMFDVWHERKRHLVVVKVSIEITYRFSIVGNDRLACPEG</sequence>
<dbReference type="STRING" id="1618446.UV61_C0025G0005"/>
<evidence type="ECO:0000313" key="2">
    <source>
        <dbReference type="Proteomes" id="UP000034050"/>
    </source>
</evidence>
<dbReference type="EMBL" id="LCFD01000025">
    <property type="protein sequence ID" value="KKS84720.1"/>
    <property type="molecule type" value="Genomic_DNA"/>
</dbReference>
<accession>A0A0G1CG01</accession>
<proteinExistence type="predicted"/>
<evidence type="ECO:0000313" key="1">
    <source>
        <dbReference type="EMBL" id="KKS84720.1"/>
    </source>
</evidence>
<name>A0A0G1CG01_9BACT</name>
<comment type="caution">
    <text evidence="1">The sequence shown here is derived from an EMBL/GenBank/DDBJ whole genome shotgun (WGS) entry which is preliminary data.</text>
</comment>